<gene>
    <name evidence="7" type="ORF">CF392_07135</name>
</gene>
<dbReference type="PROSITE" id="PS00041">
    <property type="entry name" value="HTH_ARAC_FAMILY_1"/>
    <property type="match status" value="1"/>
</dbReference>
<comment type="function">
    <text evidence="5">Regulatory protein of the TOL plasmid xyl operons. XylS activates the xylXYZLTEGFJQKIH operon required for the degradation of toluene, m-xylene and p-xylene.</text>
</comment>
<dbReference type="SMART" id="SM00342">
    <property type="entry name" value="HTH_ARAC"/>
    <property type="match status" value="1"/>
</dbReference>
<dbReference type="PROSITE" id="PS01124">
    <property type="entry name" value="HTH_ARAC_FAMILY_2"/>
    <property type="match status" value="1"/>
</dbReference>
<evidence type="ECO:0000256" key="3">
    <source>
        <dbReference type="ARBA" id="ARBA00023159"/>
    </source>
</evidence>
<dbReference type="EMBL" id="NMPM01000036">
    <property type="protein sequence ID" value="PAV26147.1"/>
    <property type="molecule type" value="Genomic_DNA"/>
</dbReference>
<dbReference type="Proteomes" id="UP000218332">
    <property type="component" value="Unassembled WGS sequence"/>
</dbReference>
<reference evidence="7 8" key="1">
    <citation type="submission" date="2017-07" db="EMBL/GenBank/DDBJ databases">
        <title>Tamlnaduibacter salinus (Mi-7) genome sequencing.</title>
        <authorList>
            <person name="Verma A."/>
            <person name="Krishnamurthi S."/>
        </authorList>
    </citation>
    <scope>NUCLEOTIDE SEQUENCE [LARGE SCALE GENOMIC DNA]</scope>
    <source>
        <strain evidence="7 8">Mi-7</strain>
    </source>
</reference>
<sequence length="296" mass="33818">MTYPQATRDIVSALNNAGAAPQRHLELTDGRALAHWRNHHGEAYYERPRHHALSIYTRGGEQTSRQHNGRAVSHGFPGATCLFPAGSRSHWRIDGPFEFVHFYFTDRDLARCMAQTWDREPATVTLEERYQVNDDVLAHAGQLLELSDWQAPSQPQAMDHLAQWLLVQITGRYSTADLVEPVVRGRFARRQQRSLEERIEQSLNEPLDLATMAGWVHLSPYHFARLFRASFGMAPYQYVQERRLQRARALLRRPHDKITAIALECGFGDGSQFARAFRKRFGVSPSGYRSAVPGVR</sequence>
<dbReference type="AlphaFoldDB" id="A0A2A2I3D3"/>
<protein>
    <submittedName>
        <fullName evidence="7">AraC family transcriptional regulator</fullName>
    </submittedName>
</protein>
<dbReference type="GO" id="GO:0009893">
    <property type="term" value="P:positive regulation of metabolic process"/>
    <property type="evidence" value="ECO:0007669"/>
    <property type="project" value="UniProtKB-ARBA"/>
</dbReference>
<keyword evidence="4" id="KW-0804">Transcription</keyword>
<evidence type="ECO:0000256" key="5">
    <source>
        <dbReference type="ARBA" id="ARBA00037345"/>
    </source>
</evidence>
<evidence type="ECO:0000256" key="2">
    <source>
        <dbReference type="ARBA" id="ARBA00023125"/>
    </source>
</evidence>
<dbReference type="GO" id="GO:0003700">
    <property type="term" value="F:DNA-binding transcription factor activity"/>
    <property type="evidence" value="ECO:0007669"/>
    <property type="project" value="InterPro"/>
</dbReference>
<keyword evidence="1" id="KW-0805">Transcription regulation</keyword>
<dbReference type="GO" id="GO:0043565">
    <property type="term" value="F:sequence-specific DNA binding"/>
    <property type="evidence" value="ECO:0007669"/>
    <property type="project" value="InterPro"/>
</dbReference>
<dbReference type="PANTHER" id="PTHR46796">
    <property type="entry name" value="HTH-TYPE TRANSCRIPTIONAL ACTIVATOR RHAS-RELATED"/>
    <property type="match status" value="1"/>
</dbReference>
<dbReference type="InterPro" id="IPR018062">
    <property type="entry name" value="HTH_AraC-typ_CS"/>
</dbReference>
<dbReference type="InterPro" id="IPR009057">
    <property type="entry name" value="Homeodomain-like_sf"/>
</dbReference>
<dbReference type="RefSeq" id="WP_095610773.1">
    <property type="nucleotide sequence ID" value="NZ_NMPM01000036.1"/>
</dbReference>
<evidence type="ECO:0000256" key="4">
    <source>
        <dbReference type="ARBA" id="ARBA00023163"/>
    </source>
</evidence>
<name>A0A2A2I3D3_9GAMM</name>
<dbReference type="Gene3D" id="1.10.10.60">
    <property type="entry name" value="Homeodomain-like"/>
    <property type="match status" value="2"/>
</dbReference>
<dbReference type="InterPro" id="IPR050204">
    <property type="entry name" value="AraC_XylS_family_regulators"/>
</dbReference>
<organism evidence="7 8">
    <name type="scientific">Tamilnaduibacter salinus</name>
    <dbReference type="NCBI Taxonomy" id="1484056"/>
    <lineage>
        <taxon>Bacteria</taxon>
        <taxon>Pseudomonadati</taxon>
        <taxon>Pseudomonadota</taxon>
        <taxon>Gammaproteobacteria</taxon>
        <taxon>Pseudomonadales</taxon>
        <taxon>Marinobacteraceae</taxon>
        <taxon>Tamilnaduibacter</taxon>
    </lineage>
</organism>
<evidence type="ECO:0000313" key="7">
    <source>
        <dbReference type="EMBL" id="PAV26147.1"/>
    </source>
</evidence>
<dbReference type="PANTHER" id="PTHR46796:SF6">
    <property type="entry name" value="ARAC SUBFAMILY"/>
    <property type="match status" value="1"/>
</dbReference>
<comment type="caution">
    <text evidence="7">The sequence shown here is derived from an EMBL/GenBank/DDBJ whole genome shotgun (WGS) entry which is preliminary data.</text>
</comment>
<accession>A0A2A2I3D3</accession>
<evidence type="ECO:0000313" key="8">
    <source>
        <dbReference type="Proteomes" id="UP000218332"/>
    </source>
</evidence>
<dbReference type="SUPFAM" id="SSF46689">
    <property type="entry name" value="Homeodomain-like"/>
    <property type="match status" value="2"/>
</dbReference>
<dbReference type="Pfam" id="PF12833">
    <property type="entry name" value="HTH_18"/>
    <property type="match status" value="1"/>
</dbReference>
<keyword evidence="2" id="KW-0238">DNA-binding</keyword>
<evidence type="ECO:0000256" key="1">
    <source>
        <dbReference type="ARBA" id="ARBA00023015"/>
    </source>
</evidence>
<keyword evidence="3" id="KW-0010">Activator</keyword>
<dbReference type="InterPro" id="IPR018060">
    <property type="entry name" value="HTH_AraC"/>
</dbReference>
<keyword evidence="8" id="KW-1185">Reference proteome</keyword>
<feature type="domain" description="HTH araC/xylS-type" evidence="6">
    <location>
        <begin position="193"/>
        <end position="291"/>
    </location>
</feature>
<dbReference type="PRINTS" id="PR00032">
    <property type="entry name" value="HTHARAC"/>
</dbReference>
<evidence type="ECO:0000259" key="6">
    <source>
        <dbReference type="PROSITE" id="PS01124"/>
    </source>
</evidence>
<proteinExistence type="predicted"/>
<dbReference type="InterPro" id="IPR020449">
    <property type="entry name" value="Tscrpt_reg_AraC-type_HTH"/>
</dbReference>